<dbReference type="PANTHER" id="PTHR43687">
    <property type="entry name" value="ADENYLYLSULFATE REDUCTASE, BETA SUBUNIT"/>
    <property type="match status" value="1"/>
</dbReference>
<evidence type="ECO:0000256" key="3">
    <source>
        <dbReference type="ARBA" id="ARBA00023004"/>
    </source>
</evidence>
<dbReference type="Gene3D" id="3.30.70.20">
    <property type="match status" value="1"/>
</dbReference>
<dbReference type="PROSITE" id="PS51379">
    <property type="entry name" value="4FE4S_FER_2"/>
    <property type="match status" value="2"/>
</dbReference>
<proteinExistence type="predicted"/>
<organism evidence="6 7">
    <name type="scientific">Candidatus Manganitrophus noduliformans</name>
    <dbReference type="NCBI Taxonomy" id="2606439"/>
    <lineage>
        <taxon>Bacteria</taxon>
        <taxon>Pseudomonadati</taxon>
        <taxon>Nitrospirota</taxon>
        <taxon>Nitrospiria</taxon>
        <taxon>Candidatus Troglogloeales</taxon>
        <taxon>Candidatus Manganitrophaceae</taxon>
        <taxon>Candidatus Manganitrophus</taxon>
    </lineage>
</organism>
<name>A0A7X6DQG5_9BACT</name>
<evidence type="ECO:0000256" key="4">
    <source>
        <dbReference type="ARBA" id="ARBA00023014"/>
    </source>
</evidence>
<dbReference type="RefSeq" id="WP_168060168.1">
    <property type="nucleotide sequence ID" value="NZ_VTOW01000002.1"/>
</dbReference>
<dbReference type="Pfam" id="PF12838">
    <property type="entry name" value="Fer4_7"/>
    <property type="match status" value="1"/>
</dbReference>
<dbReference type="SUPFAM" id="SSF54862">
    <property type="entry name" value="4Fe-4S ferredoxins"/>
    <property type="match status" value="1"/>
</dbReference>
<feature type="domain" description="4Fe-4S ferredoxin-type" evidence="5">
    <location>
        <begin position="1"/>
        <end position="35"/>
    </location>
</feature>
<sequence length="128" mass="14327">MPVWVDPEKCNGCHGASQPPCLRMCPGDLIVKDHTANKAYLKYPEDCWDCLPCVKVCPEEAIEFHLAYQFGGKGAKLIPHIHKSHDQISWELIDTQGNSETFTIRTKLMPVALDEKVEGGTQTLDFSI</sequence>
<dbReference type="InterPro" id="IPR050572">
    <property type="entry name" value="Fe-S_Ferredoxin"/>
</dbReference>
<evidence type="ECO:0000256" key="1">
    <source>
        <dbReference type="ARBA" id="ARBA00022485"/>
    </source>
</evidence>
<dbReference type="AlphaFoldDB" id="A0A7X6DQG5"/>
<evidence type="ECO:0000313" key="6">
    <source>
        <dbReference type="EMBL" id="NKE71491.1"/>
    </source>
</evidence>
<evidence type="ECO:0000313" key="7">
    <source>
        <dbReference type="Proteomes" id="UP000534783"/>
    </source>
</evidence>
<dbReference type="GO" id="GO:0051539">
    <property type="term" value="F:4 iron, 4 sulfur cluster binding"/>
    <property type="evidence" value="ECO:0007669"/>
    <property type="project" value="UniProtKB-KW"/>
</dbReference>
<dbReference type="EMBL" id="VTOW01000002">
    <property type="protein sequence ID" value="NKE71491.1"/>
    <property type="molecule type" value="Genomic_DNA"/>
</dbReference>
<gene>
    <name evidence="6" type="ORF">MNODULE_12145</name>
</gene>
<evidence type="ECO:0000256" key="2">
    <source>
        <dbReference type="ARBA" id="ARBA00022723"/>
    </source>
</evidence>
<dbReference type="GO" id="GO:0046872">
    <property type="term" value="F:metal ion binding"/>
    <property type="evidence" value="ECO:0007669"/>
    <property type="project" value="UniProtKB-KW"/>
</dbReference>
<comment type="caution">
    <text evidence="6">The sequence shown here is derived from an EMBL/GenBank/DDBJ whole genome shotgun (WGS) entry which is preliminary data.</text>
</comment>
<protein>
    <recommendedName>
        <fullName evidence="5">4Fe-4S ferredoxin-type domain-containing protein</fullName>
    </recommendedName>
</protein>
<dbReference type="PROSITE" id="PS00198">
    <property type="entry name" value="4FE4S_FER_1"/>
    <property type="match status" value="1"/>
</dbReference>
<keyword evidence="4" id="KW-0411">Iron-sulfur</keyword>
<reference evidence="6 7" key="1">
    <citation type="journal article" date="2020" name="Nature">
        <title>Bacterial chemolithoautotrophy via manganese oxidation.</title>
        <authorList>
            <person name="Yu H."/>
            <person name="Leadbetter J.R."/>
        </authorList>
    </citation>
    <scope>NUCLEOTIDE SEQUENCE [LARGE SCALE GENOMIC DNA]</scope>
    <source>
        <strain evidence="6 7">Mn-1</strain>
    </source>
</reference>
<keyword evidence="1" id="KW-0004">4Fe-4S</keyword>
<dbReference type="PANTHER" id="PTHR43687:SF1">
    <property type="entry name" value="FERREDOXIN III"/>
    <property type="match status" value="1"/>
</dbReference>
<accession>A0A7X6DQG5</accession>
<evidence type="ECO:0000259" key="5">
    <source>
        <dbReference type="PROSITE" id="PS51379"/>
    </source>
</evidence>
<keyword evidence="2" id="KW-0479">Metal-binding</keyword>
<feature type="domain" description="4Fe-4S ferredoxin-type" evidence="5">
    <location>
        <begin position="37"/>
        <end position="67"/>
    </location>
</feature>
<dbReference type="InterPro" id="IPR017896">
    <property type="entry name" value="4Fe4S_Fe-S-bd"/>
</dbReference>
<keyword evidence="7" id="KW-1185">Reference proteome</keyword>
<keyword evidence="3" id="KW-0408">Iron</keyword>
<dbReference type="InterPro" id="IPR017900">
    <property type="entry name" value="4Fe4S_Fe_S_CS"/>
</dbReference>
<dbReference type="Proteomes" id="UP000534783">
    <property type="component" value="Unassembled WGS sequence"/>
</dbReference>